<feature type="non-terminal residue" evidence="2">
    <location>
        <position position="62"/>
    </location>
</feature>
<protein>
    <submittedName>
        <fullName evidence="2">Uncharacterized protein</fullName>
    </submittedName>
</protein>
<accession>A0ABQ9UNQ3</accession>
<sequence>MPRPGNRPPSDLRARGRKHRVRGLRERRTSNPPRPSLYRRRRPGLRPPGSAKPAQPRSAANR</sequence>
<comment type="caution">
    <text evidence="2">The sequence shown here is derived from an EMBL/GenBank/DDBJ whole genome shotgun (WGS) entry which is preliminary data.</text>
</comment>
<dbReference type="Proteomes" id="UP001266305">
    <property type="component" value="Unassembled WGS sequence"/>
</dbReference>
<organism evidence="2 3">
    <name type="scientific">Saguinus oedipus</name>
    <name type="common">Cotton-top tamarin</name>
    <name type="synonym">Oedipomidas oedipus</name>
    <dbReference type="NCBI Taxonomy" id="9490"/>
    <lineage>
        <taxon>Eukaryota</taxon>
        <taxon>Metazoa</taxon>
        <taxon>Chordata</taxon>
        <taxon>Craniata</taxon>
        <taxon>Vertebrata</taxon>
        <taxon>Euteleostomi</taxon>
        <taxon>Mammalia</taxon>
        <taxon>Eutheria</taxon>
        <taxon>Euarchontoglires</taxon>
        <taxon>Primates</taxon>
        <taxon>Haplorrhini</taxon>
        <taxon>Platyrrhini</taxon>
        <taxon>Cebidae</taxon>
        <taxon>Callitrichinae</taxon>
        <taxon>Saguinus</taxon>
    </lineage>
</organism>
<evidence type="ECO:0000256" key="1">
    <source>
        <dbReference type="SAM" id="MobiDB-lite"/>
    </source>
</evidence>
<name>A0ABQ9UNQ3_SAGOE</name>
<gene>
    <name evidence="2" type="ORF">P7K49_023861</name>
</gene>
<evidence type="ECO:0000313" key="3">
    <source>
        <dbReference type="Proteomes" id="UP001266305"/>
    </source>
</evidence>
<evidence type="ECO:0000313" key="2">
    <source>
        <dbReference type="EMBL" id="KAK2098410.1"/>
    </source>
</evidence>
<feature type="region of interest" description="Disordered" evidence="1">
    <location>
        <begin position="1"/>
        <end position="62"/>
    </location>
</feature>
<keyword evidence="3" id="KW-1185">Reference proteome</keyword>
<proteinExistence type="predicted"/>
<dbReference type="EMBL" id="JASSZA010000011">
    <property type="protein sequence ID" value="KAK2098410.1"/>
    <property type="molecule type" value="Genomic_DNA"/>
</dbReference>
<reference evidence="2 3" key="1">
    <citation type="submission" date="2023-05" db="EMBL/GenBank/DDBJ databases">
        <title>B98-5 Cell Line De Novo Hybrid Assembly: An Optical Mapping Approach.</title>
        <authorList>
            <person name="Kananen K."/>
            <person name="Auerbach J.A."/>
            <person name="Kautto E."/>
            <person name="Blachly J.S."/>
        </authorList>
    </citation>
    <scope>NUCLEOTIDE SEQUENCE [LARGE SCALE GENOMIC DNA]</scope>
    <source>
        <strain evidence="2">B95-8</strain>
        <tissue evidence="2">Cell line</tissue>
    </source>
</reference>